<feature type="region of interest" description="Disordered" evidence="1">
    <location>
        <begin position="56"/>
        <end position="120"/>
    </location>
</feature>
<protein>
    <submittedName>
        <fullName evidence="2">Uncharacterized protein</fullName>
    </submittedName>
</protein>
<accession>A0A7S3UIF0</accession>
<feature type="region of interest" description="Disordered" evidence="1">
    <location>
        <begin position="152"/>
        <end position="187"/>
    </location>
</feature>
<evidence type="ECO:0000313" key="2">
    <source>
        <dbReference type="EMBL" id="CAE0615763.1"/>
    </source>
</evidence>
<name>A0A7S3UIF0_OXYMA</name>
<proteinExistence type="predicted"/>
<dbReference type="EMBL" id="HBIT01003632">
    <property type="protein sequence ID" value="CAE0615763.1"/>
    <property type="molecule type" value="Transcribed_RNA"/>
</dbReference>
<organism evidence="2">
    <name type="scientific">Oxyrrhis marina</name>
    <name type="common">Dinoflagellate</name>
    <dbReference type="NCBI Taxonomy" id="2969"/>
    <lineage>
        <taxon>Eukaryota</taxon>
        <taxon>Sar</taxon>
        <taxon>Alveolata</taxon>
        <taxon>Dinophyceae</taxon>
        <taxon>Oxyrrhinales</taxon>
        <taxon>Oxyrrhinaceae</taxon>
        <taxon>Oxyrrhis</taxon>
    </lineage>
</organism>
<feature type="compositionally biased region" description="Polar residues" evidence="1">
    <location>
        <begin position="109"/>
        <end position="120"/>
    </location>
</feature>
<feature type="compositionally biased region" description="Low complexity" evidence="1">
    <location>
        <begin position="92"/>
        <end position="101"/>
    </location>
</feature>
<sequence>MIQEGAGRTVWIRDSALLKEPWVGAVVKALPGGLHLDEQLSTVQWRYPDSAQAGVHASMKSDSNNHGDWNYSVGSGKHKHANSATTQGDQGSEGSSSSASSMLPVESRYASTRSTAHENGNCKTCRFHFDPVKAPCSNGIACQYCHDDSHWGGRIDRRGERGGRTRGVYGRKPGGDPLPEHSPPAQV</sequence>
<gene>
    <name evidence="2" type="ORF">OMAR00292_LOCUS1639</name>
</gene>
<feature type="compositionally biased region" description="Basic and acidic residues" evidence="1">
    <location>
        <begin position="152"/>
        <end position="163"/>
    </location>
</feature>
<evidence type="ECO:0000256" key="1">
    <source>
        <dbReference type="SAM" id="MobiDB-lite"/>
    </source>
</evidence>
<dbReference type="AlphaFoldDB" id="A0A7S3UIF0"/>
<reference evidence="2" key="1">
    <citation type="submission" date="2021-01" db="EMBL/GenBank/DDBJ databases">
        <authorList>
            <person name="Corre E."/>
            <person name="Pelletier E."/>
            <person name="Niang G."/>
            <person name="Scheremetjew M."/>
            <person name="Finn R."/>
            <person name="Kale V."/>
            <person name="Holt S."/>
            <person name="Cochrane G."/>
            <person name="Meng A."/>
            <person name="Brown T."/>
            <person name="Cohen L."/>
        </authorList>
    </citation>
    <scope>NUCLEOTIDE SEQUENCE</scope>
    <source>
        <strain evidence="2">CCMP1795</strain>
    </source>
</reference>